<feature type="transmembrane region" description="Helical" evidence="8">
    <location>
        <begin position="291"/>
        <end position="317"/>
    </location>
</feature>
<dbReference type="GO" id="GO:0009234">
    <property type="term" value="P:menaquinone biosynthetic process"/>
    <property type="evidence" value="ECO:0007669"/>
    <property type="project" value="UniProtKB-UniPathway"/>
</dbReference>
<evidence type="ECO:0000256" key="4">
    <source>
        <dbReference type="ARBA" id="ARBA00022679"/>
    </source>
</evidence>
<keyword evidence="3" id="KW-0474">Menaquinone biosynthesis</keyword>
<evidence type="ECO:0000256" key="5">
    <source>
        <dbReference type="ARBA" id="ARBA00022692"/>
    </source>
</evidence>
<feature type="transmembrane region" description="Helical" evidence="8">
    <location>
        <begin position="40"/>
        <end position="61"/>
    </location>
</feature>
<dbReference type="GO" id="GO:0042371">
    <property type="term" value="P:vitamin K biosynthetic process"/>
    <property type="evidence" value="ECO:0007669"/>
    <property type="project" value="TreeGrafter"/>
</dbReference>
<evidence type="ECO:0000256" key="7">
    <source>
        <dbReference type="ARBA" id="ARBA00023136"/>
    </source>
</evidence>
<comment type="subcellular location">
    <subcellularLocation>
        <location evidence="1">Membrane</location>
        <topology evidence="1">Multi-pass membrane protein</topology>
    </subcellularLocation>
</comment>
<accession>A0A1X7KQ74</accession>
<dbReference type="NCBIfam" id="NF004752">
    <property type="entry name" value="PRK06080.1-4"/>
    <property type="match status" value="1"/>
</dbReference>
<dbReference type="EMBL" id="FXAZ01000003">
    <property type="protein sequence ID" value="SMG43543.1"/>
    <property type="molecule type" value="Genomic_DNA"/>
</dbReference>
<dbReference type="GO" id="GO:0016020">
    <property type="term" value="C:membrane"/>
    <property type="evidence" value="ECO:0007669"/>
    <property type="project" value="UniProtKB-SubCell"/>
</dbReference>
<dbReference type="AlphaFoldDB" id="A0A1X7KQ74"/>
<dbReference type="PIRSF" id="PIRSF005355">
    <property type="entry name" value="UBIAD1"/>
    <property type="match status" value="1"/>
</dbReference>
<keyword evidence="5 8" id="KW-0812">Transmembrane</keyword>
<dbReference type="RefSeq" id="WP_085494759.1">
    <property type="nucleotide sequence ID" value="NZ_FXAZ01000003.1"/>
</dbReference>
<evidence type="ECO:0000313" key="10">
    <source>
        <dbReference type="Proteomes" id="UP000193834"/>
    </source>
</evidence>
<dbReference type="PANTHER" id="PTHR13929">
    <property type="entry name" value="1,4-DIHYDROXY-2-NAPHTHOATE OCTAPRENYLTRANSFERASE"/>
    <property type="match status" value="1"/>
</dbReference>
<dbReference type="Proteomes" id="UP000193834">
    <property type="component" value="Unassembled WGS sequence"/>
</dbReference>
<dbReference type="InterPro" id="IPR000537">
    <property type="entry name" value="UbiA_prenyltransferase"/>
</dbReference>
<proteinExistence type="predicted"/>
<sequence>MLSRYLQLVEIKTKTASMIPFAIGTLYALIRFDTFELDHFFMMFISLLCFDMATTVINNYYDYKKAVKKHGYGYEVHNAIVKYGMKEGTVVLIIAALLIMAIGTGVLLYLSTDLLILLLGGLSFLVGFLYSLGPIPISRMPLGEIFSGLFMGFVIIFIAAYVHAEPGQLIDVLYNKGILDVHINILEVILIFWVSIPAIMGIANIMLANNISDMEDDIENRRYTLPVYIGKRNALLLFRYAYVFSYFDLIALYMLGVHPFLLLLLLLTFIPVHRNIKAFEALQTKKDTFVLAVRNFVILNVSRIIVLVLTLLVQAWFS</sequence>
<dbReference type="InterPro" id="IPR044878">
    <property type="entry name" value="UbiA_sf"/>
</dbReference>
<reference evidence="9 10" key="1">
    <citation type="submission" date="2017-04" db="EMBL/GenBank/DDBJ databases">
        <authorList>
            <person name="Afonso C.L."/>
            <person name="Miller P.J."/>
            <person name="Scott M.A."/>
            <person name="Spackman E."/>
            <person name="Goraichik I."/>
            <person name="Dimitrov K.M."/>
            <person name="Suarez D.L."/>
            <person name="Swayne D.E."/>
        </authorList>
    </citation>
    <scope>NUCLEOTIDE SEQUENCE [LARGE SCALE GENOMIC DNA]</scope>
    <source>
        <strain evidence="9 10">11</strain>
    </source>
</reference>
<evidence type="ECO:0000256" key="3">
    <source>
        <dbReference type="ARBA" id="ARBA00022428"/>
    </source>
</evidence>
<keyword evidence="7 8" id="KW-0472">Membrane</keyword>
<evidence type="ECO:0000256" key="2">
    <source>
        <dbReference type="ARBA" id="ARBA00004863"/>
    </source>
</evidence>
<keyword evidence="6 8" id="KW-1133">Transmembrane helix</keyword>
<dbReference type="GO" id="GO:0004659">
    <property type="term" value="F:prenyltransferase activity"/>
    <property type="evidence" value="ECO:0007669"/>
    <property type="project" value="InterPro"/>
</dbReference>
<feature type="transmembrane region" description="Helical" evidence="8">
    <location>
        <begin position="90"/>
        <end position="109"/>
    </location>
</feature>
<dbReference type="OrthoDB" id="9767568at2"/>
<evidence type="ECO:0000256" key="8">
    <source>
        <dbReference type="SAM" id="Phobius"/>
    </source>
</evidence>
<feature type="transmembrane region" description="Helical" evidence="8">
    <location>
        <begin position="250"/>
        <end position="270"/>
    </location>
</feature>
<dbReference type="CDD" id="cd13962">
    <property type="entry name" value="PT_UbiA_UBIAD1"/>
    <property type="match status" value="1"/>
</dbReference>
<name>A0A1X7KQ74_9BACL</name>
<feature type="transmembrane region" description="Helical" evidence="8">
    <location>
        <begin position="115"/>
        <end position="133"/>
    </location>
</feature>
<dbReference type="Gene3D" id="1.10.357.140">
    <property type="entry name" value="UbiA prenyltransferase"/>
    <property type="match status" value="1"/>
</dbReference>
<keyword evidence="10" id="KW-1185">Reference proteome</keyword>
<dbReference type="UniPathway" id="UPA00079"/>
<keyword evidence="4 9" id="KW-0808">Transferase</keyword>
<evidence type="ECO:0000256" key="1">
    <source>
        <dbReference type="ARBA" id="ARBA00004141"/>
    </source>
</evidence>
<feature type="transmembrane region" description="Helical" evidence="8">
    <location>
        <begin position="145"/>
        <end position="163"/>
    </location>
</feature>
<gene>
    <name evidence="9" type="ORF">SAMN06295960_2576</name>
</gene>
<feature type="transmembrane region" description="Helical" evidence="8">
    <location>
        <begin position="183"/>
        <end position="205"/>
    </location>
</feature>
<organism evidence="9 10">
    <name type="scientific">Paenibacillus aquistagni</name>
    <dbReference type="NCBI Taxonomy" id="1852522"/>
    <lineage>
        <taxon>Bacteria</taxon>
        <taxon>Bacillati</taxon>
        <taxon>Bacillota</taxon>
        <taxon>Bacilli</taxon>
        <taxon>Bacillales</taxon>
        <taxon>Paenibacillaceae</taxon>
        <taxon>Paenibacillus</taxon>
    </lineage>
</organism>
<dbReference type="PANTHER" id="PTHR13929:SF0">
    <property type="entry name" value="UBIA PRENYLTRANSFERASE DOMAIN-CONTAINING PROTEIN 1"/>
    <property type="match status" value="1"/>
</dbReference>
<dbReference type="Pfam" id="PF01040">
    <property type="entry name" value="UbiA"/>
    <property type="match status" value="1"/>
</dbReference>
<evidence type="ECO:0000313" key="9">
    <source>
        <dbReference type="EMBL" id="SMG43543.1"/>
    </source>
</evidence>
<dbReference type="InterPro" id="IPR026046">
    <property type="entry name" value="UBIAD1"/>
</dbReference>
<dbReference type="STRING" id="1852522.SAMN06295960_2576"/>
<evidence type="ECO:0000256" key="6">
    <source>
        <dbReference type="ARBA" id="ARBA00022989"/>
    </source>
</evidence>
<comment type="pathway">
    <text evidence="2">Quinol/quinone metabolism; menaquinone biosynthesis.</text>
</comment>
<protein>
    <submittedName>
        <fullName evidence="9">1,4-dihydroxy-2-naphthoate octaprenyltransferase</fullName>
    </submittedName>
</protein>